<accession>A0ABU7LHN6</accession>
<feature type="region of interest" description="Disordered" evidence="8">
    <location>
        <begin position="439"/>
        <end position="464"/>
    </location>
</feature>
<keyword evidence="5 9" id="KW-0812">Transmembrane</keyword>
<protein>
    <submittedName>
        <fullName evidence="10">Nucleobase:cation symporter-2 family protein</fullName>
    </submittedName>
</protein>
<feature type="transmembrane region" description="Helical" evidence="9">
    <location>
        <begin position="80"/>
        <end position="98"/>
    </location>
</feature>
<dbReference type="PROSITE" id="PS01116">
    <property type="entry name" value="XANTH_URACIL_PERMASE"/>
    <property type="match status" value="1"/>
</dbReference>
<evidence type="ECO:0000256" key="1">
    <source>
        <dbReference type="ARBA" id="ARBA00004651"/>
    </source>
</evidence>
<organism evidence="10 11">
    <name type="scientific">Rhodococcus artemisiae</name>
    <dbReference type="NCBI Taxonomy" id="714159"/>
    <lineage>
        <taxon>Bacteria</taxon>
        <taxon>Bacillati</taxon>
        <taxon>Actinomycetota</taxon>
        <taxon>Actinomycetes</taxon>
        <taxon>Mycobacteriales</taxon>
        <taxon>Nocardiaceae</taxon>
        <taxon>Rhodococcus</taxon>
    </lineage>
</organism>
<keyword evidence="6 9" id="KW-1133">Transmembrane helix</keyword>
<keyword evidence="11" id="KW-1185">Reference proteome</keyword>
<feature type="transmembrane region" description="Helical" evidence="9">
    <location>
        <begin position="318"/>
        <end position="337"/>
    </location>
</feature>
<dbReference type="InterPro" id="IPR017588">
    <property type="entry name" value="UacT-like"/>
</dbReference>
<dbReference type="NCBIfam" id="TIGR03173">
    <property type="entry name" value="pbuX"/>
    <property type="match status" value="1"/>
</dbReference>
<sequence>MDTAVHPVDAKLPFLRQFAFGLQHVLIMYTGCVTVPLVFGAAVGLDRDTIAMLISADLLIAGLITVIQSLGVGKLVGVRLPIICGATFAGLTPMILIANQYGLQAVYGSMLVGGIVGLALAWPFAKIVRFFPPLVTGAVLTVVGISLIGVAGGLIVGNDVSSPDFASPTSIMLAGVVIAVAVGFLCLGRGIWSQLGVLIALLAGTALAFPLGMIDVGGVSEAAWLGFPAPFHFGAPEFPITAVVAMSIVMAVVFAESTASMLALSEITGRRLGKADIARGLAGDGLSAVLGGIFNAFVDTVFNQNVGAVATTRVHSRYVTATSGVILLVLGALPKASSVVAALPQPVIGGVGLILFATVALVGIETLRKVDMSDRINSTIAAVAVGVGLLPEFAEGLFEHFPSAAQIILGSGITLAAITAFSLNLLFNHTRLGTSARAAVRHDTPVPSPESSSRTGVANEPAHI</sequence>
<feature type="transmembrane region" description="Helical" evidence="9">
    <location>
        <begin position="134"/>
        <end position="157"/>
    </location>
</feature>
<dbReference type="EMBL" id="JAUTXY010000016">
    <property type="protein sequence ID" value="MEE2061058.1"/>
    <property type="molecule type" value="Genomic_DNA"/>
</dbReference>
<feature type="transmembrane region" description="Helical" evidence="9">
    <location>
        <begin position="195"/>
        <end position="218"/>
    </location>
</feature>
<feature type="transmembrane region" description="Helical" evidence="9">
    <location>
        <begin position="169"/>
        <end position="188"/>
    </location>
</feature>
<evidence type="ECO:0000256" key="6">
    <source>
        <dbReference type="ARBA" id="ARBA00022989"/>
    </source>
</evidence>
<feature type="transmembrane region" description="Helical" evidence="9">
    <location>
        <begin position="343"/>
        <end position="364"/>
    </location>
</feature>
<feature type="transmembrane region" description="Helical" evidence="9">
    <location>
        <begin position="104"/>
        <end position="122"/>
    </location>
</feature>
<gene>
    <name evidence="10" type="ORF">Q7514_26385</name>
</gene>
<name>A0ABU7LHN6_9NOCA</name>
<dbReference type="InterPro" id="IPR006042">
    <property type="entry name" value="Xan_ur_permease"/>
</dbReference>
<dbReference type="Pfam" id="PF00860">
    <property type="entry name" value="Xan_ur_permease"/>
    <property type="match status" value="1"/>
</dbReference>
<proteinExistence type="inferred from homology"/>
<comment type="similarity">
    <text evidence="2">Belongs to the nucleobase:cation symporter-2 (NCS2) (TC 2.A.40) family.</text>
</comment>
<evidence type="ECO:0000256" key="8">
    <source>
        <dbReference type="SAM" id="MobiDB-lite"/>
    </source>
</evidence>
<evidence type="ECO:0000256" key="7">
    <source>
        <dbReference type="ARBA" id="ARBA00023136"/>
    </source>
</evidence>
<comment type="subcellular location">
    <subcellularLocation>
        <location evidence="1">Cell membrane</location>
        <topology evidence="1">Multi-pass membrane protein</topology>
    </subcellularLocation>
</comment>
<dbReference type="NCBIfam" id="TIGR00801">
    <property type="entry name" value="ncs2"/>
    <property type="match status" value="1"/>
</dbReference>
<dbReference type="Proteomes" id="UP001336020">
    <property type="component" value="Unassembled WGS sequence"/>
</dbReference>
<evidence type="ECO:0000256" key="5">
    <source>
        <dbReference type="ARBA" id="ARBA00022692"/>
    </source>
</evidence>
<keyword evidence="4" id="KW-1003">Cell membrane</keyword>
<evidence type="ECO:0000256" key="3">
    <source>
        <dbReference type="ARBA" id="ARBA00022448"/>
    </source>
</evidence>
<keyword evidence="3" id="KW-0813">Transport</keyword>
<evidence type="ECO:0000313" key="11">
    <source>
        <dbReference type="Proteomes" id="UP001336020"/>
    </source>
</evidence>
<keyword evidence="7 9" id="KW-0472">Membrane</keyword>
<comment type="caution">
    <text evidence="10">The sequence shown here is derived from an EMBL/GenBank/DDBJ whole genome shotgun (WGS) entry which is preliminary data.</text>
</comment>
<dbReference type="NCBIfam" id="NF037981">
    <property type="entry name" value="NCS2_1"/>
    <property type="match status" value="1"/>
</dbReference>
<reference evidence="10 11" key="1">
    <citation type="submission" date="2023-07" db="EMBL/GenBank/DDBJ databases">
        <authorList>
            <person name="Girao M."/>
            <person name="Carvalho M.F."/>
        </authorList>
    </citation>
    <scope>NUCLEOTIDE SEQUENCE [LARGE SCALE GENOMIC DNA]</scope>
    <source>
        <strain evidence="10 11">YIM65754</strain>
    </source>
</reference>
<feature type="transmembrane region" description="Helical" evidence="9">
    <location>
        <begin position="376"/>
        <end position="394"/>
    </location>
</feature>
<dbReference type="PANTHER" id="PTHR42810:SF4">
    <property type="entry name" value="URIC ACID TRANSPORTER UACT"/>
    <property type="match status" value="1"/>
</dbReference>
<feature type="transmembrane region" description="Helical" evidence="9">
    <location>
        <begin position="25"/>
        <end position="44"/>
    </location>
</feature>
<dbReference type="InterPro" id="IPR006043">
    <property type="entry name" value="NCS2"/>
</dbReference>
<dbReference type="RefSeq" id="WP_330136240.1">
    <property type="nucleotide sequence ID" value="NZ_JAUTXY010000016.1"/>
</dbReference>
<feature type="transmembrane region" description="Helical" evidence="9">
    <location>
        <begin position="406"/>
        <end position="427"/>
    </location>
</feature>
<feature type="transmembrane region" description="Helical" evidence="9">
    <location>
        <begin position="238"/>
        <end position="264"/>
    </location>
</feature>
<evidence type="ECO:0000256" key="9">
    <source>
        <dbReference type="SAM" id="Phobius"/>
    </source>
</evidence>
<evidence type="ECO:0000256" key="4">
    <source>
        <dbReference type="ARBA" id="ARBA00022475"/>
    </source>
</evidence>
<evidence type="ECO:0000313" key="10">
    <source>
        <dbReference type="EMBL" id="MEE2061058.1"/>
    </source>
</evidence>
<evidence type="ECO:0000256" key="2">
    <source>
        <dbReference type="ARBA" id="ARBA00008821"/>
    </source>
</evidence>
<feature type="transmembrane region" description="Helical" evidence="9">
    <location>
        <begin position="50"/>
        <end position="73"/>
    </location>
</feature>
<dbReference type="PANTHER" id="PTHR42810">
    <property type="entry name" value="PURINE PERMEASE C1399.01C-RELATED"/>
    <property type="match status" value="1"/>
</dbReference>